<dbReference type="PANTHER" id="PTHR30390:SF6">
    <property type="entry name" value="DNAA INITIATOR-ASSOCIATING PROTEIN DIAA"/>
    <property type="match status" value="1"/>
</dbReference>
<dbReference type="EMBL" id="MLJW01001324">
    <property type="protein sequence ID" value="OIQ78841.1"/>
    <property type="molecule type" value="Genomic_DNA"/>
</dbReference>
<evidence type="ECO:0000259" key="1">
    <source>
        <dbReference type="PROSITE" id="PS51464"/>
    </source>
</evidence>
<dbReference type="EC" id="5.3.1.28" evidence="2"/>
<dbReference type="CDD" id="cd05006">
    <property type="entry name" value="SIS_GmhA"/>
    <property type="match status" value="1"/>
</dbReference>
<keyword evidence="2" id="KW-0413">Isomerase</keyword>
<sequence>MNISARIANHFNQSAELQQACAELLSPAIAAAAEHLVASFLDEKKVLVCGNGGSAALAQHFAACMLHRFDLDRPGLAAISLCSDNATMTAIANDTQFEQIFSKQVQALGQENDILLVLSIGGDSPNILGAVRTAHERSMRVIALTGGDGGHLLELLQPGDIHIGVPHENAARVQEVNLLTLHALCNAIDSLLLGVE</sequence>
<dbReference type="GO" id="GO:0016853">
    <property type="term" value="F:isomerase activity"/>
    <property type="evidence" value="ECO:0007669"/>
    <property type="project" value="UniProtKB-KW"/>
</dbReference>
<comment type="caution">
    <text evidence="2">The sequence shown here is derived from an EMBL/GenBank/DDBJ whole genome shotgun (WGS) entry which is preliminary data.</text>
</comment>
<reference evidence="2" key="1">
    <citation type="submission" date="2016-10" db="EMBL/GenBank/DDBJ databases">
        <title>Sequence of Gallionella enrichment culture.</title>
        <authorList>
            <person name="Poehlein A."/>
            <person name="Muehling M."/>
            <person name="Daniel R."/>
        </authorList>
    </citation>
    <scope>NUCLEOTIDE SEQUENCE</scope>
</reference>
<feature type="domain" description="SIS" evidence="1">
    <location>
        <begin position="36"/>
        <end position="196"/>
    </location>
</feature>
<dbReference type="SUPFAM" id="SSF53697">
    <property type="entry name" value="SIS domain"/>
    <property type="match status" value="1"/>
</dbReference>
<name>A0A1J5Q565_9ZZZZ</name>
<proteinExistence type="predicted"/>
<accession>A0A1J5Q565</accession>
<protein>
    <submittedName>
        <fullName evidence="2">Phosphoheptose isomerase</fullName>
        <ecNumber evidence="2">5.3.1.28</ecNumber>
    </submittedName>
</protein>
<organism evidence="2">
    <name type="scientific">mine drainage metagenome</name>
    <dbReference type="NCBI Taxonomy" id="410659"/>
    <lineage>
        <taxon>unclassified sequences</taxon>
        <taxon>metagenomes</taxon>
        <taxon>ecological metagenomes</taxon>
    </lineage>
</organism>
<dbReference type="GO" id="GO:0097367">
    <property type="term" value="F:carbohydrate derivative binding"/>
    <property type="evidence" value="ECO:0007669"/>
    <property type="project" value="InterPro"/>
</dbReference>
<dbReference type="InterPro" id="IPR046348">
    <property type="entry name" value="SIS_dom_sf"/>
</dbReference>
<dbReference type="PANTHER" id="PTHR30390">
    <property type="entry name" value="SEDOHEPTULOSE 7-PHOSPHATE ISOMERASE / DNAA INITIATOR-ASSOCIATING FACTOR FOR REPLICATION INITIATION"/>
    <property type="match status" value="1"/>
</dbReference>
<dbReference type="Gene3D" id="3.40.50.10490">
    <property type="entry name" value="Glucose-6-phosphate isomerase like protein, domain 1"/>
    <property type="match status" value="1"/>
</dbReference>
<evidence type="ECO:0000313" key="2">
    <source>
        <dbReference type="EMBL" id="OIQ78841.1"/>
    </source>
</evidence>
<dbReference type="PROSITE" id="PS51464">
    <property type="entry name" value="SIS"/>
    <property type="match status" value="1"/>
</dbReference>
<dbReference type="AlphaFoldDB" id="A0A1J5Q565"/>
<dbReference type="GO" id="GO:1901135">
    <property type="term" value="P:carbohydrate derivative metabolic process"/>
    <property type="evidence" value="ECO:0007669"/>
    <property type="project" value="InterPro"/>
</dbReference>
<gene>
    <name evidence="2" type="primary">gmhA_11</name>
    <name evidence="2" type="ORF">GALL_394440</name>
</gene>
<dbReference type="InterPro" id="IPR001347">
    <property type="entry name" value="SIS_dom"/>
</dbReference>
<dbReference type="Pfam" id="PF13580">
    <property type="entry name" value="SIS_2"/>
    <property type="match status" value="1"/>
</dbReference>
<dbReference type="InterPro" id="IPR035461">
    <property type="entry name" value="GmhA/DiaA"/>
</dbReference>
<dbReference type="InterPro" id="IPR050099">
    <property type="entry name" value="SIS_GmhA/DiaA_subfam"/>
</dbReference>